<dbReference type="SUPFAM" id="SSF48403">
    <property type="entry name" value="Ankyrin repeat"/>
    <property type="match status" value="1"/>
</dbReference>
<accession>A0A9X2IAW8</accession>
<feature type="region of interest" description="Disordered" evidence="1">
    <location>
        <begin position="602"/>
        <end position="631"/>
    </location>
</feature>
<evidence type="ECO:0000313" key="2">
    <source>
        <dbReference type="EMBL" id="MCL9683721.1"/>
    </source>
</evidence>
<proteinExistence type="predicted"/>
<dbReference type="AlphaFoldDB" id="A0A9X2IAW8"/>
<feature type="region of interest" description="Disordered" evidence="1">
    <location>
        <begin position="861"/>
        <end position="880"/>
    </location>
</feature>
<keyword evidence="3" id="KW-1185">Reference proteome</keyword>
<evidence type="ECO:0000313" key="3">
    <source>
        <dbReference type="Proteomes" id="UP001139721"/>
    </source>
</evidence>
<dbReference type="Gene3D" id="1.25.40.20">
    <property type="entry name" value="Ankyrin repeat-containing domain"/>
    <property type="match status" value="1"/>
</dbReference>
<organism evidence="2 3">
    <name type="scientific">Legionella maioricensis</name>
    <dbReference type="NCBI Taxonomy" id="2896528"/>
    <lineage>
        <taxon>Bacteria</taxon>
        <taxon>Pseudomonadati</taxon>
        <taxon>Pseudomonadota</taxon>
        <taxon>Gammaproteobacteria</taxon>
        <taxon>Legionellales</taxon>
        <taxon>Legionellaceae</taxon>
        <taxon>Legionella</taxon>
    </lineage>
</organism>
<name>A0A9X2IAW8_9GAMM</name>
<comment type="caution">
    <text evidence="2">The sequence shown here is derived from an EMBL/GenBank/DDBJ whole genome shotgun (WGS) entry which is preliminary data.</text>
</comment>
<gene>
    <name evidence="2" type="ORF">LOX96_06425</name>
</gene>
<reference evidence="2" key="1">
    <citation type="submission" date="2021-11" db="EMBL/GenBank/DDBJ databases">
        <title>Legionella maioricencis sp. nov., a new species isolated from hot water samples in Mallorca.</title>
        <authorList>
            <person name="Crespi S."/>
            <person name="Drasar V."/>
            <person name="Salva-Serra F."/>
            <person name="Jaen-Luchoro D."/>
            <person name="Pineiro-Iglesias B."/>
            <person name="Aliaga F."/>
            <person name="Fernandez-Juarez V."/>
            <person name="Coll G."/>
            <person name="Moore E.R.B."/>
            <person name="Bennasar-Figueras A."/>
        </authorList>
    </citation>
    <scope>NUCLEOTIDE SEQUENCE</scope>
    <source>
        <strain evidence="2">HCPI-6</strain>
    </source>
</reference>
<dbReference type="InterPro" id="IPR036770">
    <property type="entry name" value="Ankyrin_rpt-contain_sf"/>
</dbReference>
<dbReference type="EMBL" id="JAJKBJ010000005">
    <property type="protein sequence ID" value="MCL9683721.1"/>
    <property type="molecule type" value="Genomic_DNA"/>
</dbReference>
<feature type="compositionally biased region" description="Basic and acidic residues" evidence="1">
    <location>
        <begin position="609"/>
        <end position="631"/>
    </location>
</feature>
<protein>
    <submittedName>
        <fullName evidence="2">Ankyrin repeat domain-containing protein</fullName>
    </submittedName>
</protein>
<dbReference type="RefSeq" id="WP_250421637.1">
    <property type="nucleotide sequence ID" value="NZ_JAJKBJ010000005.1"/>
</dbReference>
<sequence>MHHQNLLKELKAIGITRQDKKGQKFLELVKEKRYNKALLYACENCKSTNSTLFKFVEILLQYREHLSIDVNTRKVTDKKTPVIYAAENRSNGLFFLLKKAGANANLQDIHSRSADDIYYENGGKAVQFLLTQLKEDFNKERIELDSLYAQLPDKNKFLTDEENAQFDLERLEYISRRVDFLVRYFSNLDNGNQLPVTCKLSQYQQENLYNLGVQLARNYLAEIGTTVQNLSGETRGKYSKLFSPVPFTWITLEQLGGIMKFEPQNNFISLPVRDLSDKQSSHCLPFTKRFFAELADTAEVLEEAIPDIINLDMPAMKKFFEEVYTQEKNQLTDSVAPVSLVATKALTGRIGDNKNILSLLNLLNYSENTISPPQKGSSPYTPVTGNPPPIGKEYQQKFDLSKKSGRHAALRRLQLIGELFTGKNFSSELFDLDDSIDWRALITIRDGITHQDERDNKEKIDTLLSDQERLKKIVGEEVSDLWFRLHNILESREKLIGPYDNDAKAYWKKILAAQQEKSAPKIEEAEVEIIKRRVSEKEEEQFLSALMEHKTASVEIQNRCRAIFDGTGPLPNKMEVGTLLQHLPPRKDDREKYSQLAKIMTKATANKSSQEERNQKRQQIEEAAKKRELERESKYKGLNNIRALAQNLLQSPRQEHMLNPKKRINAAIEAINNLEEFLIEMGCLKLLQSWKVLEKSDCSTKIKSLLAALLASNPELNDALAYNAGQALQHLDRIRELDVAQLSKYLGKEYENLRALRNYIEHGDHLMDHPGQVCSQPLVPREHQQIIASVIIKLIFELGPDLLKMKEALLNPVDKEKSILPGVPVCDAKSENILSNEVSEKKESISSASGEKGLEFGRFFAPQKAEEGSKNDPSGSILTI</sequence>
<evidence type="ECO:0000256" key="1">
    <source>
        <dbReference type="SAM" id="MobiDB-lite"/>
    </source>
</evidence>
<feature type="compositionally biased region" description="Polar residues" evidence="1">
    <location>
        <begin position="871"/>
        <end position="880"/>
    </location>
</feature>
<dbReference type="Proteomes" id="UP001139721">
    <property type="component" value="Unassembled WGS sequence"/>
</dbReference>